<organism evidence="3 4">
    <name type="scientific">Limnohabitans curvus</name>
    <dbReference type="NCBI Taxonomy" id="323423"/>
    <lineage>
        <taxon>Bacteria</taxon>
        <taxon>Pseudomonadati</taxon>
        <taxon>Pseudomonadota</taxon>
        <taxon>Betaproteobacteria</taxon>
        <taxon>Burkholderiales</taxon>
        <taxon>Comamonadaceae</taxon>
        <taxon>Limnohabitans</taxon>
    </lineage>
</organism>
<dbReference type="InterPro" id="IPR043724">
    <property type="entry name" value="DUF5666"/>
</dbReference>
<dbReference type="AlphaFoldDB" id="A0A315EES7"/>
<gene>
    <name evidence="3" type="ORF">B9Z44_14320</name>
</gene>
<feature type="signal peptide" evidence="1">
    <location>
        <begin position="1"/>
        <end position="25"/>
    </location>
</feature>
<evidence type="ECO:0000256" key="1">
    <source>
        <dbReference type="SAM" id="SignalP"/>
    </source>
</evidence>
<protein>
    <recommendedName>
        <fullName evidence="2">DUF5666 domain-containing protein</fullName>
    </recommendedName>
</protein>
<feature type="domain" description="DUF5666" evidence="2">
    <location>
        <begin position="375"/>
        <end position="431"/>
    </location>
</feature>
<feature type="domain" description="DUF5666" evidence="2">
    <location>
        <begin position="60"/>
        <end position="120"/>
    </location>
</feature>
<evidence type="ECO:0000259" key="2">
    <source>
        <dbReference type="Pfam" id="PF18914"/>
    </source>
</evidence>
<comment type="caution">
    <text evidence="3">The sequence shown here is derived from an EMBL/GenBank/DDBJ whole genome shotgun (WGS) entry which is preliminary data.</text>
</comment>
<dbReference type="EMBL" id="NESP01000002">
    <property type="protein sequence ID" value="PUE56420.1"/>
    <property type="molecule type" value="Genomic_DNA"/>
</dbReference>
<sequence>MSRSVLKPKALAFLLVATVFLSACGGGGGGGDSDHSDADWSTNPAGAATFNGAAAAYQGSISGLGSIVVNGVRFETTDSVVYDSDDFSTNYDSNTSTFSSPLSLGMTVALFGDVDDTQSLGRAARIRVVGGVRGTMSAITSSAITLPTQVIQINSATTYGGTSDGTLIAAAAVTTYADLAALVNTHPLLTVYGLAQPDGSFWATRVVVTNAATHALDVAVRGTITSITGSTYTVQTGPASSITVDCSACTIQPIGNTPVVGDAIRALAPLSTDWDGTTLTATRLQLVNAAYLTRFNGAPSASTYVKIKGVATQTNGNWYVGGVQVSGATLTANTLYEIKGTWSGSTLVASRVEIEGQRSFTNGYNQAVTYSNEFYGAVSNLSGNTFTVQGVNVNASSAYFPSGSIANLSNGTFVEVKGVYQSGTLNATKVEIKYASNSNASSGRVFEMYGQVGGWSGINSTFNLTRLGVTYTAQTSANTRFKYGTPSNGSYVEVKGYMDANNVFQVIKLELKNGYHDYDD</sequence>
<dbReference type="Pfam" id="PF18914">
    <property type="entry name" value="DUF5666"/>
    <property type="match status" value="4"/>
</dbReference>
<dbReference type="PROSITE" id="PS51257">
    <property type="entry name" value="PROKAR_LIPOPROTEIN"/>
    <property type="match status" value="1"/>
</dbReference>
<feature type="chain" id="PRO_5016247530" description="DUF5666 domain-containing protein" evidence="1">
    <location>
        <begin position="26"/>
        <end position="520"/>
    </location>
</feature>
<feature type="domain" description="DUF5666" evidence="2">
    <location>
        <begin position="133"/>
        <end position="206"/>
    </location>
</feature>
<dbReference type="Proteomes" id="UP000251341">
    <property type="component" value="Unassembled WGS sequence"/>
</dbReference>
<evidence type="ECO:0000313" key="4">
    <source>
        <dbReference type="Proteomes" id="UP000251341"/>
    </source>
</evidence>
<keyword evidence="4" id="KW-1185">Reference proteome</keyword>
<evidence type="ECO:0000313" key="3">
    <source>
        <dbReference type="EMBL" id="PUE56420.1"/>
    </source>
</evidence>
<name>A0A315EES7_9BURK</name>
<feature type="domain" description="DUF5666" evidence="2">
    <location>
        <begin position="460"/>
        <end position="504"/>
    </location>
</feature>
<proteinExistence type="predicted"/>
<accession>A0A315EES7</accession>
<reference evidence="3 4" key="1">
    <citation type="submission" date="2017-04" db="EMBL/GenBank/DDBJ databases">
        <title>Unexpected and diverse lifestyles within the genus Limnohabitans.</title>
        <authorList>
            <person name="Kasalicky V."/>
            <person name="Mehrshad M."/>
            <person name="Andrei S.-A."/>
            <person name="Salcher M."/>
            <person name="Kratochvilova H."/>
            <person name="Simek K."/>
            <person name="Ghai R."/>
        </authorList>
    </citation>
    <scope>NUCLEOTIDE SEQUENCE [LARGE SCALE GENOMIC DNA]</scope>
    <source>
        <strain evidence="3 4">MWH-C5</strain>
    </source>
</reference>
<dbReference type="RefSeq" id="WP_108402947.1">
    <property type="nucleotide sequence ID" value="NZ_NESP01000002.1"/>
</dbReference>
<keyword evidence="1" id="KW-0732">Signal</keyword>